<organism evidence="6 8">
    <name type="scientific">Catenibacterium mitsuokai</name>
    <dbReference type="NCBI Taxonomy" id="100886"/>
    <lineage>
        <taxon>Bacteria</taxon>
        <taxon>Bacillati</taxon>
        <taxon>Bacillota</taxon>
        <taxon>Erysipelotrichia</taxon>
        <taxon>Erysipelotrichales</taxon>
        <taxon>Coprobacillaceae</taxon>
        <taxon>Catenibacterium</taxon>
    </lineage>
</organism>
<keyword evidence="3" id="KW-0378">Hydrolase</keyword>
<evidence type="ECO:0000313" key="6">
    <source>
        <dbReference type="EMBL" id="MBV3381712.1"/>
    </source>
</evidence>
<evidence type="ECO:0000313" key="9">
    <source>
        <dbReference type="Proteomes" id="UP001197492"/>
    </source>
</evidence>
<dbReference type="GO" id="GO:0046872">
    <property type="term" value="F:metal ion binding"/>
    <property type="evidence" value="ECO:0007669"/>
    <property type="project" value="UniProtKB-KW"/>
</dbReference>
<dbReference type="GO" id="GO:0016787">
    <property type="term" value="F:hydrolase activity"/>
    <property type="evidence" value="ECO:0007669"/>
    <property type="project" value="UniProtKB-KW"/>
</dbReference>
<dbReference type="PANTHER" id="PTHR46233">
    <property type="entry name" value="HYDROXYACYLGLUTATHIONE HYDROLASE GLOC"/>
    <property type="match status" value="1"/>
</dbReference>
<dbReference type="EMBL" id="JAHOEL010000002">
    <property type="protein sequence ID" value="MBV3391735.1"/>
    <property type="molecule type" value="Genomic_DNA"/>
</dbReference>
<dbReference type="Pfam" id="PF00753">
    <property type="entry name" value="Lactamase_B"/>
    <property type="match status" value="1"/>
</dbReference>
<dbReference type="Proteomes" id="UP001196408">
    <property type="component" value="Unassembled WGS sequence"/>
</dbReference>
<comment type="caution">
    <text evidence="6">The sequence shown here is derived from an EMBL/GenBank/DDBJ whole genome shotgun (WGS) entry which is preliminary data.</text>
</comment>
<accession>A0AAW4MRC2</accession>
<dbReference type="RefSeq" id="WP_217746846.1">
    <property type="nucleotide sequence ID" value="NZ_JAHOEB010000002.1"/>
</dbReference>
<evidence type="ECO:0000256" key="4">
    <source>
        <dbReference type="ARBA" id="ARBA00022833"/>
    </source>
</evidence>
<evidence type="ECO:0000313" key="7">
    <source>
        <dbReference type="EMBL" id="MBV3391735.1"/>
    </source>
</evidence>
<dbReference type="InterPro" id="IPR051453">
    <property type="entry name" value="MBL_Glyoxalase_II"/>
</dbReference>
<protein>
    <submittedName>
        <fullName evidence="6">MBL fold metallo-hydrolase</fullName>
    </submittedName>
</protein>
<evidence type="ECO:0000256" key="3">
    <source>
        <dbReference type="ARBA" id="ARBA00022801"/>
    </source>
</evidence>
<keyword evidence="2" id="KW-0479">Metal-binding</keyword>
<evidence type="ECO:0000313" key="8">
    <source>
        <dbReference type="Proteomes" id="UP001196408"/>
    </source>
</evidence>
<keyword evidence="9" id="KW-1185">Reference proteome</keyword>
<dbReference type="EMBL" id="JAHOEF010000002">
    <property type="protein sequence ID" value="MBV3381712.1"/>
    <property type="molecule type" value="Genomic_DNA"/>
</dbReference>
<dbReference type="SMART" id="SM00849">
    <property type="entry name" value="Lactamase_B"/>
    <property type="match status" value="1"/>
</dbReference>
<feature type="domain" description="Metallo-beta-lactamase" evidence="5">
    <location>
        <begin position="11"/>
        <end position="183"/>
    </location>
</feature>
<reference evidence="6 9" key="1">
    <citation type="submission" date="2021-06" db="EMBL/GenBank/DDBJ databases">
        <title>Collection of gut derived symbiotic bacterial strains cultured from healthy donors.</title>
        <authorList>
            <person name="Lin H."/>
            <person name="Littmann E."/>
            <person name="Pamer E.G."/>
        </authorList>
    </citation>
    <scope>NUCLEOTIDE SEQUENCE</scope>
    <source>
        <strain evidence="7 9">MSK.21.70</strain>
        <strain evidence="6">MSK.21.82</strain>
    </source>
</reference>
<dbReference type="CDD" id="cd06262">
    <property type="entry name" value="metallo-hydrolase-like_MBL-fold"/>
    <property type="match status" value="1"/>
</dbReference>
<dbReference type="AlphaFoldDB" id="A0AAW4MRC2"/>
<dbReference type="Proteomes" id="UP001197492">
    <property type="component" value="Unassembled WGS sequence"/>
</dbReference>
<evidence type="ECO:0000256" key="1">
    <source>
        <dbReference type="ARBA" id="ARBA00001947"/>
    </source>
</evidence>
<dbReference type="InterPro" id="IPR001279">
    <property type="entry name" value="Metallo-B-lactamas"/>
</dbReference>
<proteinExistence type="predicted"/>
<sequence>MIKRIVVGPIQENCYIVSSGSSYVIIDPGDEPKRIIEEVAQRDIKGILITHAHYDHIGAVNELRDYYHTDVYATKDARDMMLDWDENLSVMLGGEKYIVDGVKVIKDSITLGGMTFEIYETPGHAKGSCLYYYEKENALFTGDTLFKGGCGRVDFPTGNKFSLLKSLSRIKNLELDADVYPGHGPESTLSFEKKNNPFLSF</sequence>
<gene>
    <name evidence="6" type="ORF">KSV97_00400</name>
    <name evidence="7" type="ORF">KSW06_00405</name>
</gene>
<evidence type="ECO:0000259" key="5">
    <source>
        <dbReference type="SMART" id="SM00849"/>
    </source>
</evidence>
<name>A0AAW4MRC2_9FIRM</name>
<keyword evidence="4" id="KW-0862">Zinc</keyword>
<evidence type="ECO:0000256" key="2">
    <source>
        <dbReference type="ARBA" id="ARBA00022723"/>
    </source>
</evidence>
<comment type="cofactor">
    <cofactor evidence="1">
        <name>Zn(2+)</name>
        <dbReference type="ChEBI" id="CHEBI:29105"/>
    </cofactor>
</comment>
<dbReference type="PANTHER" id="PTHR46233:SF3">
    <property type="entry name" value="HYDROXYACYLGLUTATHIONE HYDROLASE GLOC"/>
    <property type="match status" value="1"/>
</dbReference>